<dbReference type="Proteomes" id="UP000029647">
    <property type="component" value="Unassembled WGS sequence"/>
</dbReference>
<dbReference type="AlphaFoldDB" id="A0A090WC50"/>
<keyword evidence="2 4" id="KW-0479">Metal-binding</keyword>
<dbReference type="PROSITE" id="PS51007">
    <property type="entry name" value="CYTC"/>
    <property type="match status" value="1"/>
</dbReference>
<keyword evidence="3 4" id="KW-0408">Iron</keyword>
<organism evidence="6 7">
    <name type="scientific">Nonlabens ulvanivorans</name>
    <name type="common">Persicivirga ulvanivorans</name>
    <dbReference type="NCBI Taxonomy" id="906888"/>
    <lineage>
        <taxon>Bacteria</taxon>
        <taxon>Pseudomonadati</taxon>
        <taxon>Bacteroidota</taxon>
        <taxon>Flavobacteriia</taxon>
        <taxon>Flavobacteriales</taxon>
        <taxon>Flavobacteriaceae</taxon>
        <taxon>Nonlabens</taxon>
    </lineage>
</organism>
<dbReference type="PROSITE" id="PS51257">
    <property type="entry name" value="PROKAR_LIPOPROTEIN"/>
    <property type="match status" value="1"/>
</dbReference>
<dbReference type="InterPro" id="IPR009056">
    <property type="entry name" value="Cyt_c-like_dom"/>
</dbReference>
<gene>
    <name evidence="6" type="ORF">JCM19275_3376</name>
</gene>
<evidence type="ECO:0000259" key="5">
    <source>
        <dbReference type="PROSITE" id="PS51007"/>
    </source>
</evidence>
<dbReference type="EMBL" id="BBNT01000002">
    <property type="protein sequence ID" value="GAL74521.1"/>
    <property type="molecule type" value="Genomic_DNA"/>
</dbReference>
<evidence type="ECO:0000256" key="1">
    <source>
        <dbReference type="ARBA" id="ARBA00022617"/>
    </source>
</evidence>
<evidence type="ECO:0000256" key="2">
    <source>
        <dbReference type="ARBA" id="ARBA00022723"/>
    </source>
</evidence>
<dbReference type="GO" id="GO:0009055">
    <property type="term" value="F:electron transfer activity"/>
    <property type="evidence" value="ECO:0007669"/>
    <property type="project" value="InterPro"/>
</dbReference>
<dbReference type="GO" id="GO:0046872">
    <property type="term" value="F:metal ion binding"/>
    <property type="evidence" value="ECO:0007669"/>
    <property type="project" value="UniProtKB-KW"/>
</dbReference>
<name>A0A090WC50_NONUL</name>
<accession>A0A090WC50</accession>
<dbReference type="InterPro" id="IPR036909">
    <property type="entry name" value="Cyt_c-like_dom_sf"/>
</dbReference>
<evidence type="ECO:0000313" key="6">
    <source>
        <dbReference type="EMBL" id="GAL74521.1"/>
    </source>
</evidence>
<evidence type="ECO:0000313" key="7">
    <source>
        <dbReference type="Proteomes" id="UP000029647"/>
    </source>
</evidence>
<dbReference type="GO" id="GO:0020037">
    <property type="term" value="F:heme binding"/>
    <property type="evidence" value="ECO:0007669"/>
    <property type="project" value="InterPro"/>
</dbReference>
<dbReference type="Gene3D" id="1.10.760.10">
    <property type="entry name" value="Cytochrome c-like domain"/>
    <property type="match status" value="1"/>
</dbReference>
<reference evidence="6 7" key="1">
    <citation type="journal article" date="2014" name="Genome Announc.">
        <title>Draft Genome Sequences of Marine Flavobacterium Nonlabens Strains NR17, NR24, NR27, NR32, NR33, and Ara13.</title>
        <authorList>
            <person name="Nakanishi M."/>
            <person name="Meirelles P."/>
            <person name="Suzuki R."/>
            <person name="Takatani N."/>
            <person name="Mino S."/>
            <person name="Suda W."/>
            <person name="Oshima K."/>
            <person name="Hattori M."/>
            <person name="Ohkuma M."/>
            <person name="Hosokawa M."/>
            <person name="Miyashita K."/>
            <person name="Thompson F.L."/>
            <person name="Niwa A."/>
            <person name="Sawabe T."/>
            <person name="Sawabe T."/>
        </authorList>
    </citation>
    <scope>NUCLEOTIDE SEQUENCE [LARGE SCALE GENOMIC DNA]</scope>
    <source>
        <strain evidence="7">JCM19275</strain>
    </source>
</reference>
<evidence type="ECO:0000256" key="3">
    <source>
        <dbReference type="ARBA" id="ARBA00023004"/>
    </source>
</evidence>
<protein>
    <submittedName>
        <fullName evidence="6">Cytochrome c family protein</fullName>
    </submittedName>
</protein>
<dbReference type="SUPFAM" id="SSF46626">
    <property type="entry name" value="Cytochrome c"/>
    <property type="match status" value="1"/>
</dbReference>
<comment type="caution">
    <text evidence="6">The sequence shown here is derived from an EMBL/GenBank/DDBJ whole genome shotgun (WGS) entry which is preliminary data.</text>
</comment>
<evidence type="ECO:0000256" key="4">
    <source>
        <dbReference type="PROSITE-ProRule" id="PRU00433"/>
    </source>
</evidence>
<proteinExistence type="predicted"/>
<feature type="domain" description="Cytochrome c" evidence="5">
    <location>
        <begin position="42"/>
        <end position="139"/>
    </location>
</feature>
<keyword evidence="1 4" id="KW-0349">Heme</keyword>
<sequence>MKLTLSYISIFLLVATLTSCNNSKKSDYATQNDIEEQTIYTASNHPGKKLLENQCYLCHNPNANIEGRIAPPMVAVKSHYLNDDISQKEFADAIWNFVEKPTEKKSKMRGAVRRFNLMPYQVFKEEDIRLIADYMYEFKIDEPEWFKKHIEEESKGKVKYLNDGAKLNDTLISNHQTPEEKGLQYALSTKKELGKNLMGTIQKKGIKEAVTFCNVKAILLQIAWQ</sequence>